<sequence>MAPFTPPFTPKMFRQHLDYLKGKRNTTSPTPQPTMASNSNEHGDSSFAYDSMSPQHSSPSGRKRKAEVTDIEDSSSKRLHLESGGTKKAVDGQLVPVVSRRETDAQLQLYQDHFDSVNTAANDESEDEFVDAEENVFTLRDPATLASVAGAGSFDMSMDDATDNELSAWRTDHTEPSSTFMSGQTDADLLGASLFPELGPMDSYALDGDDIGLAEPGYGQEGIDDGGKEAQINENDVLDLTQSRPLERPEMDTSGVALHDQTAYAQKLDEFDHEQQVNEPELATFVTETQNQMSHHPGTDEADQKMDTDEPDLDAFIAEANGTRPHAKALEDEPMSEAAVEDLASASQPQAPTHIEEENGVHKLVGQDGQIDAFIVKIGATPESDPQPPTLRASGELAHGHQKHQHDYAASSELLNLNSLNDQPDLEIVGCNDSALAQSYEAQGYMYQDPSKRIATPPPPTSTAPAATSSDSQGQILLPDGSTYNVSKTNASTAVLRTAELAKIAGTDGPVIPRDFSKSFEAYHTFHVRALSCLPEIPIPLPSHRYWIAILYPTKKPKNAKSDKDFMWMKGNRFSTVCTIWHNFSLRTMEEDFVLTCRGEVLDMKDQVQELDWFNNKFVVMRAVKTGMLEKMTNGKPKGLFGEIGVIPEKKIEVVELE</sequence>
<dbReference type="EMBL" id="BOLY01000008">
    <property type="protein sequence ID" value="GIZ48990.1"/>
    <property type="molecule type" value="Genomic_DNA"/>
</dbReference>
<feature type="region of interest" description="Disordered" evidence="1">
    <location>
        <begin position="380"/>
        <end position="408"/>
    </location>
</feature>
<reference evidence="2 3" key="1">
    <citation type="submission" date="2021-01" db="EMBL/GenBank/DDBJ databases">
        <title>Cercospora kikuchii MAFF 305040 whole genome shotgun sequence.</title>
        <authorList>
            <person name="Kashiwa T."/>
            <person name="Suzuki T."/>
        </authorList>
    </citation>
    <scope>NUCLEOTIDE SEQUENCE [LARGE SCALE GENOMIC DNA]</scope>
    <source>
        <strain evidence="2 3">MAFF 305040</strain>
    </source>
</reference>
<proteinExistence type="predicted"/>
<organism evidence="2 3">
    <name type="scientific">Cercospora kikuchii</name>
    <dbReference type="NCBI Taxonomy" id="84275"/>
    <lineage>
        <taxon>Eukaryota</taxon>
        <taxon>Fungi</taxon>
        <taxon>Dikarya</taxon>
        <taxon>Ascomycota</taxon>
        <taxon>Pezizomycotina</taxon>
        <taxon>Dothideomycetes</taxon>
        <taxon>Dothideomycetidae</taxon>
        <taxon>Mycosphaerellales</taxon>
        <taxon>Mycosphaerellaceae</taxon>
        <taxon>Cercospora</taxon>
    </lineage>
</organism>
<evidence type="ECO:0000313" key="2">
    <source>
        <dbReference type="EMBL" id="GIZ48990.1"/>
    </source>
</evidence>
<evidence type="ECO:0000313" key="3">
    <source>
        <dbReference type="Proteomes" id="UP000825890"/>
    </source>
</evidence>
<comment type="caution">
    <text evidence="2">The sequence shown here is derived from an EMBL/GenBank/DDBJ whole genome shotgun (WGS) entry which is preliminary data.</text>
</comment>
<keyword evidence="3" id="KW-1185">Reference proteome</keyword>
<feature type="compositionally biased region" description="Polar residues" evidence="1">
    <location>
        <begin position="25"/>
        <end position="40"/>
    </location>
</feature>
<dbReference type="RefSeq" id="XP_044663477.1">
    <property type="nucleotide sequence ID" value="XM_044807542.1"/>
</dbReference>
<dbReference type="OrthoDB" id="3934090at2759"/>
<name>A0A9P3FLE4_9PEZI</name>
<protein>
    <submittedName>
        <fullName evidence="2">Uncharacterized protein</fullName>
    </submittedName>
</protein>
<feature type="region of interest" description="Disordered" evidence="1">
    <location>
        <begin position="450"/>
        <end position="481"/>
    </location>
</feature>
<accession>A0A9P3FLE4</accession>
<dbReference type="Proteomes" id="UP000825890">
    <property type="component" value="Unassembled WGS sequence"/>
</dbReference>
<dbReference type="GeneID" id="68297606"/>
<evidence type="ECO:0000256" key="1">
    <source>
        <dbReference type="SAM" id="MobiDB-lite"/>
    </source>
</evidence>
<dbReference type="AlphaFoldDB" id="A0A9P3FLE4"/>
<feature type="region of interest" description="Disordered" evidence="1">
    <location>
        <begin position="1"/>
        <end position="90"/>
    </location>
</feature>
<gene>
    <name evidence="2" type="ORF">CKM354_001203100</name>
</gene>